<organism evidence="3 4">
    <name type="scientific">Bacteroides pectinophilus CAG:437</name>
    <dbReference type="NCBI Taxonomy" id="1263051"/>
    <lineage>
        <taxon>Bacteria</taxon>
        <taxon>Bacillati</taxon>
        <taxon>Bacillota</taxon>
        <taxon>Clostridia</taxon>
        <taxon>Eubacteriales</taxon>
    </lineage>
</organism>
<dbReference type="InterPro" id="IPR001623">
    <property type="entry name" value="DnaJ_domain"/>
</dbReference>
<dbReference type="PROSITE" id="PS50076">
    <property type="entry name" value="DNAJ_2"/>
    <property type="match status" value="1"/>
</dbReference>
<accession>R7AKR6</accession>
<evidence type="ECO:0000256" key="1">
    <source>
        <dbReference type="ARBA" id="ARBA00022705"/>
    </source>
</evidence>
<dbReference type="SUPFAM" id="SSF46565">
    <property type="entry name" value="Chaperone J-domain"/>
    <property type="match status" value="1"/>
</dbReference>
<comment type="caution">
    <text evidence="3">The sequence shown here is derived from an EMBL/GenBank/DDBJ whole genome shotgun (WGS) entry which is preliminary data.</text>
</comment>
<dbReference type="InterPro" id="IPR036869">
    <property type="entry name" value="J_dom_sf"/>
</dbReference>
<evidence type="ECO:0000259" key="2">
    <source>
        <dbReference type="PROSITE" id="PS50076"/>
    </source>
</evidence>
<sequence>MTKYFTGVKTVEELRKRYRELLRKYHPDNKNGSTEITQQINAEYDRLFAVLSDKAQSNSQSHTYNKDDENKAFKEVLNSIIHINADIEIIGSWLWVHGGYEYRELLKSTGFKYAPKKKSWCWHYGDYNRYHKKEISLDEIRMKYGSRSVNHKSKQYVLN</sequence>
<dbReference type="CDD" id="cd06257">
    <property type="entry name" value="DnaJ"/>
    <property type="match status" value="1"/>
</dbReference>
<evidence type="ECO:0000313" key="4">
    <source>
        <dbReference type="Proteomes" id="UP000018141"/>
    </source>
</evidence>
<protein>
    <recommendedName>
        <fullName evidence="2">J domain-containing protein</fullName>
    </recommendedName>
</protein>
<dbReference type="AlphaFoldDB" id="R7AKR6"/>
<feature type="domain" description="J" evidence="2">
    <location>
        <begin position="1"/>
        <end position="68"/>
    </location>
</feature>
<name>R7AKR6_9FIRM</name>
<dbReference type="Gene3D" id="1.10.287.110">
    <property type="entry name" value="DnaJ domain"/>
    <property type="match status" value="1"/>
</dbReference>
<evidence type="ECO:0000313" key="3">
    <source>
        <dbReference type="EMBL" id="CDD56104.1"/>
    </source>
</evidence>
<dbReference type="GO" id="GO:0006260">
    <property type="term" value="P:DNA replication"/>
    <property type="evidence" value="ECO:0007669"/>
    <property type="project" value="UniProtKB-KW"/>
</dbReference>
<dbReference type="Pfam" id="PF00226">
    <property type="entry name" value="DnaJ"/>
    <property type="match status" value="1"/>
</dbReference>
<proteinExistence type="predicted"/>
<keyword evidence="1" id="KW-0235">DNA replication</keyword>
<reference evidence="3" key="1">
    <citation type="submission" date="2012-11" db="EMBL/GenBank/DDBJ databases">
        <title>Dependencies among metagenomic species, viruses, plasmids and units of genetic variation.</title>
        <authorList>
            <person name="Nielsen H.B."/>
            <person name="Almeida M."/>
            <person name="Juncker A.S."/>
            <person name="Rasmussen S."/>
            <person name="Li J."/>
            <person name="Sunagawa S."/>
            <person name="Plichta D."/>
            <person name="Gautier L."/>
            <person name="Le Chatelier E."/>
            <person name="Peletier E."/>
            <person name="Bonde I."/>
            <person name="Nielsen T."/>
            <person name="Manichanh C."/>
            <person name="Arumugam M."/>
            <person name="Batto J."/>
            <person name="Santos M.B.Q.D."/>
            <person name="Blom N."/>
            <person name="Borruel N."/>
            <person name="Burgdorf K.S."/>
            <person name="Boumezbeur F."/>
            <person name="Casellas F."/>
            <person name="Dore J."/>
            <person name="Guarner F."/>
            <person name="Hansen T."/>
            <person name="Hildebrand F."/>
            <person name="Kaas R.S."/>
            <person name="Kennedy S."/>
            <person name="Kristiansen K."/>
            <person name="Kultima J.R."/>
            <person name="Leonard P."/>
            <person name="Levenez F."/>
            <person name="Lund O."/>
            <person name="Moumen B."/>
            <person name="Le Paslier D."/>
            <person name="Pons N."/>
            <person name="Pedersen O."/>
            <person name="Prifti E."/>
            <person name="Qin J."/>
            <person name="Raes J."/>
            <person name="Tap J."/>
            <person name="Tims S."/>
            <person name="Ussery D.W."/>
            <person name="Yamada T."/>
            <person name="MetaHit consortium"/>
            <person name="Renault P."/>
            <person name="Sicheritz-Ponten T."/>
            <person name="Bork P."/>
            <person name="Wang J."/>
            <person name="Brunak S."/>
            <person name="Ehrlich S.D."/>
        </authorList>
    </citation>
    <scope>NUCLEOTIDE SEQUENCE [LARGE SCALE GENOMIC DNA]</scope>
</reference>
<gene>
    <name evidence="3" type="ORF">BN656_00749</name>
</gene>
<dbReference type="EMBL" id="CBHH010000026">
    <property type="protein sequence ID" value="CDD56104.1"/>
    <property type="molecule type" value="Genomic_DNA"/>
</dbReference>
<dbReference type="Proteomes" id="UP000018141">
    <property type="component" value="Unassembled WGS sequence"/>
</dbReference>